<dbReference type="AlphaFoldDB" id="A0A9J5XU41"/>
<organism evidence="2 3">
    <name type="scientific">Solanum commersonii</name>
    <name type="common">Commerson's wild potato</name>
    <name type="synonym">Commerson's nightshade</name>
    <dbReference type="NCBI Taxonomy" id="4109"/>
    <lineage>
        <taxon>Eukaryota</taxon>
        <taxon>Viridiplantae</taxon>
        <taxon>Streptophyta</taxon>
        <taxon>Embryophyta</taxon>
        <taxon>Tracheophyta</taxon>
        <taxon>Spermatophyta</taxon>
        <taxon>Magnoliopsida</taxon>
        <taxon>eudicotyledons</taxon>
        <taxon>Gunneridae</taxon>
        <taxon>Pentapetalae</taxon>
        <taxon>asterids</taxon>
        <taxon>lamiids</taxon>
        <taxon>Solanales</taxon>
        <taxon>Solanaceae</taxon>
        <taxon>Solanoideae</taxon>
        <taxon>Solaneae</taxon>
        <taxon>Solanum</taxon>
    </lineage>
</organism>
<dbReference type="Proteomes" id="UP000824120">
    <property type="component" value="Chromosome 8"/>
</dbReference>
<dbReference type="OrthoDB" id="1745225at2759"/>
<reference evidence="2 3" key="1">
    <citation type="submission" date="2020-09" db="EMBL/GenBank/DDBJ databases">
        <title>De no assembly of potato wild relative species, Solanum commersonii.</title>
        <authorList>
            <person name="Cho K."/>
        </authorList>
    </citation>
    <scope>NUCLEOTIDE SEQUENCE [LARGE SCALE GENOMIC DNA]</scope>
    <source>
        <strain evidence="2">LZ3.2</strain>
        <tissue evidence="2">Leaf</tissue>
    </source>
</reference>
<comment type="caution">
    <text evidence="2">The sequence shown here is derived from an EMBL/GenBank/DDBJ whole genome shotgun (WGS) entry which is preliminary data.</text>
</comment>
<evidence type="ECO:0000259" key="1">
    <source>
        <dbReference type="Pfam" id="PF22936"/>
    </source>
</evidence>
<accession>A0A9J5XU41</accession>
<protein>
    <recommendedName>
        <fullName evidence="1">Retrovirus-related Pol polyprotein from transposon TNT 1-94-like beta-barrel domain-containing protein</fullName>
    </recommendedName>
</protein>
<proteinExistence type="predicted"/>
<evidence type="ECO:0000313" key="3">
    <source>
        <dbReference type="Proteomes" id="UP000824120"/>
    </source>
</evidence>
<keyword evidence="3" id="KW-1185">Reference proteome</keyword>
<gene>
    <name evidence="2" type="ORF">H5410_041863</name>
</gene>
<dbReference type="EMBL" id="JACXVP010000008">
    <property type="protein sequence ID" value="KAG5591349.1"/>
    <property type="molecule type" value="Genomic_DNA"/>
</dbReference>
<feature type="domain" description="Retrovirus-related Pol polyprotein from transposon TNT 1-94-like beta-barrel" evidence="1">
    <location>
        <begin position="40"/>
        <end position="110"/>
    </location>
</feature>
<evidence type="ECO:0000313" key="2">
    <source>
        <dbReference type="EMBL" id="KAG5591349.1"/>
    </source>
</evidence>
<sequence length="146" mass="16007">MQLLQLIEPDNAKSNCDTTTTAHASGMMIYPSLIPDADKWIIDTGASKHIVHSLSMLTQYRTLDRVLCNKVHLPTGSLAHVSHVGSSRMLGGAEISNVLHIPEFHYNLLSDLSSGNVRGTGTLENDMYVIHVDIQLKTQGTQLKSQ</sequence>
<dbReference type="Pfam" id="PF22936">
    <property type="entry name" value="Pol_BBD"/>
    <property type="match status" value="1"/>
</dbReference>
<name>A0A9J5XU41_SOLCO</name>
<dbReference type="InterPro" id="IPR054722">
    <property type="entry name" value="PolX-like_BBD"/>
</dbReference>